<sequence length="158" mass="17109">MSDATVNEEDAVQRPSRKPIVIGAVLMVAGAVGGFLAVSSGLLPVGEPAPYDKADSAPIDFTFVELDPIMISITAGGVGQHLRFRGQLETGIGAQHEVERLRPRIVDVLNGYLRALEPADLSDPMALTRLRGQMLRRVQVVAGHERVRDLLIMEFVVN</sequence>
<keyword evidence="11" id="KW-0969">Cilium</keyword>
<evidence type="ECO:0000256" key="6">
    <source>
        <dbReference type="ARBA" id="ARBA00022692"/>
    </source>
</evidence>
<evidence type="ECO:0000256" key="5">
    <source>
        <dbReference type="ARBA" id="ARBA00022500"/>
    </source>
</evidence>
<accession>A0A2S0MVA9</accession>
<evidence type="ECO:0000256" key="9">
    <source>
        <dbReference type="ARBA" id="ARBA00023136"/>
    </source>
</evidence>
<evidence type="ECO:0000256" key="7">
    <source>
        <dbReference type="ARBA" id="ARBA00022779"/>
    </source>
</evidence>
<dbReference type="GO" id="GO:0006935">
    <property type="term" value="P:chemotaxis"/>
    <property type="evidence" value="ECO:0007669"/>
    <property type="project" value="UniProtKB-KW"/>
</dbReference>
<dbReference type="AlphaFoldDB" id="A0A2S0MVA9"/>
<keyword evidence="7 10" id="KW-0283">Flagellar rotation</keyword>
<evidence type="ECO:0000256" key="1">
    <source>
        <dbReference type="ARBA" id="ARBA00002254"/>
    </source>
</evidence>
<evidence type="ECO:0000256" key="10">
    <source>
        <dbReference type="RuleBase" id="RU364125"/>
    </source>
</evidence>
<dbReference type="EMBL" id="CP027665">
    <property type="protein sequence ID" value="AVO39829.1"/>
    <property type="molecule type" value="Genomic_DNA"/>
</dbReference>
<dbReference type="GO" id="GO:0071973">
    <property type="term" value="P:bacterial-type flagellum-dependent cell motility"/>
    <property type="evidence" value="ECO:0007669"/>
    <property type="project" value="InterPro"/>
</dbReference>
<evidence type="ECO:0000256" key="2">
    <source>
        <dbReference type="ARBA" id="ARBA00004162"/>
    </source>
</evidence>
<feature type="transmembrane region" description="Helical" evidence="10">
    <location>
        <begin position="20"/>
        <end position="43"/>
    </location>
</feature>
<dbReference type="GO" id="GO:0009425">
    <property type="term" value="C:bacterial-type flagellum basal body"/>
    <property type="evidence" value="ECO:0007669"/>
    <property type="project" value="InterPro"/>
</dbReference>
<dbReference type="KEGG" id="thas:C6Y53_14835"/>
<keyword evidence="11" id="KW-0282">Flagellum</keyword>
<name>A0A2S0MVA9_9RHOB</name>
<keyword evidence="6 10" id="KW-0812">Transmembrane</keyword>
<keyword evidence="11" id="KW-0966">Cell projection</keyword>
<evidence type="ECO:0000256" key="8">
    <source>
        <dbReference type="ARBA" id="ARBA00022989"/>
    </source>
</evidence>
<evidence type="ECO:0000256" key="3">
    <source>
        <dbReference type="ARBA" id="ARBA00008281"/>
    </source>
</evidence>
<dbReference type="RefSeq" id="WP_106474133.1">
    <property type="nucleotide sequence ID" value="NZ_CP027665.1"/>
</dbReference>
<dbReference type="GO" id="GO:0005886">
    <property type="term" value="C:plasma membrane"/>
    <property type="evidence" value="ECO:0007669"/>
    <property type="project" value="UniProtKB-SubCell"/>
</dbReference>
<evidence type="ECO:0000313" key="11">
    <source>
        <dbReference type="EMBL" id="AVO39829.1"/>
    </source>
</evidence>
<gene>
    <name evidence="11" type="ORF">C6Y53_14835</name>
</gene>
<dbReference type="Pfam" id="PF03748">
    <property type="entry name" value="FliL"/>
    <property type="match status" value="1"/>
</dbReference>
<keyword evidence="4" id="KW-1003">Cell membrane</keyword>
<reference evidence="12" key="1">
    <citation type="submission" date="2018-03" db="EMBL/GenBank/DDBJ databases">
        <title>Genomic analysis of the strain SH-1 isolated from shrimp intestine.</title>
        <authorList>
            <person name="Kim Y.-S."/>
            <person name="Kim S.-E."/>
            <person name="Kim K.-H."/>
        </authorList>
    </citation>
    <scope>NUCLEOTIDE SEQUENCE [LARGE SCALE GENOMIC DNA]</scope>
    <source>
        <strain evidence="12">SH-1</strain>
    </source>
</reference>
<organism evidence="11 12">
    <name type="scientific">Pukyongiella litopenaei</name>
    <dbReference type="NCBI Taxonomy" id="2605946"/>
    <lineage>
        <taxon>Bacteria</taxon>
        <taxon>Pseudomonadati</taxon>
        <taxon>Pseudomonadota</taxon>
        <taxon>Alphaproteobacteria</taxon>
        <taxon>Rhodobacterales</taxon>
        <taxon>Paracoccaceae</taxon>
        <taxon>Pukyongiella</taxon>
    </lineage>
</organism>
<keyword evidence="10" id="KW-0997">Cell inner membrane</keyword>
<comment type="similarity">
    <text evidence="3 10">Belongs to the FliL family.</text>
</comment>
<evidence type="ECO:0000256" key="4">
    <source>
        <dbReference type="ARBA" id="ARBA00022475"/>
    </source>
</evidence>
<protein>
    <recommendedName>
        <fullName evidence="10">Flagellar protein FliL</fullName>
    </recommendedName>
</protein>
<keyword evidence="12" id="KW-1185">Reference proteome</keyword>
<comment type="function">
    <text evidence="1 10">Controls the rotational direction of flagella during chemotaxis.</text>
</comment>
<keyword evidence="8 10" id="KW-1133">Transmembrane helix</keyword>
<keyword evidence="9 10" id="KW-0472">Membrane</keyword>
<dbReference type="InterPro" id="IPR005503">
    <property type="entry name" value="FliL"/>
</dbReference>
<comment type="subcellular location">
    <subcellularLocation>
        <location evidence="10">Cell inner membrane</location>
    </subcellularLocation>
    <subcellularLocation>
        <location evidence="2">Cell membrane</location>
        <topology evidence="2">Single-pass membrane protein</topology>
    </subcellularLocation>
</comment>
<evidence type="ECO:0000313" key="12">
    <source>
        <dbReference type="Proteomes" id="UP000237655"/>
    </source>
</evidence>
<proteinExistence type="inferred from homology"/>
<dbReference type="Proteomes" id="UP000237655">
    <property type="component" value="Chromosome"/>
</dbReference>
<keyword evidence="5 10" id="KW-0145">Chemotaxis</keyword>